<protein>
    <recommendedName>
        <fullName evidence="6 17">Galactose-1-phosphate uridylyltransferase</fullName>
        <ecNumber evidence="5 17">2.7.7.12</ecNumber>
    </recommendedName>
</protein>
<dbReference type="InterPro" id="IPR005849">
    <property type="entry name" value="GalP_Utransf_N"/>
</dbReference>
<evidence type="ECO:0000256" key="9">
    <source>
        <dbReference type="ARBA" id="ARBA00022723"/>
    </source>
</evidence>
<name>A0AAW0Z6A6_9TREE</name>
<feature type="domain" description="Galactose-1-phosphate uridyl transferase C-terminal" evidence="20">
    <location>
        <begin position="230"/>
        <end position="384"/>
    </location>
</feature>
<dbReference type="Proteomes" id="UP001388673">
    <property type="component" value="Unassembled WGS sequence"/>
</dbReference>
<feature type="binding site" evidence="15">
    <location>
        <position position="131"/>
    </location>
    <ligand>
        <name>Zn(2+)</name>
        <dbReference type="ChEBI" id="CHEBI:29105"/>
    </ligand>
</feature>
<dbReference type="PANTHER" id="PTHR11943:SF1">
    <property type="entry name" value="GALACTOSE-1-PHOSPHATE URIDYLYLTRANSFERASE"/>
    <property type="match status" value="1"/>
</dbReference>
<keyword evidence="11 16" id="KW-0408">Iron</keyword>
<keyword evidence="22" id="KW-1185">Reference proteome</keyword>
<evidence type="ECO:0000256" key="18">
    <source>
        <dbReference type="SAM" id="MobiDB-lite"/>
    </source>
</evidence>
<evidence type="ECO:0000256" key="14">
    <source>
        <dbReference type="PIRSR" id="PIRSR000808-1"/>
    </source>
</evidence>
<feature type="region of interest" description="Disordered" evidence="18">
    <location>
        <begin position="1"/>
        <end position="22"/>
    </location>
</feature>
<evidence type="ECO:0000256" key="3">
    <source>
        <dbReference type="ARBA" id="ARBA00010951"/>
    </source>
</evidence>
<evidence type="ECO:0000256" key="8">
    <source>
        <dbReference type="ARBA" id="ARBA00022695"/>
    </source>
</evidence>
<feature type="domain" description="Galactose-1-phosphate uridyl transferase N-terminal" evidence="19">
    <location>
        <begin position="12"/>
        <end position="200"/>
    </location>
</feature>
<dbReference type="RefSeq" id="XP_066805936.1">
    <property type="nucleotide sequence ID" value="XM_066943394.1"/>
</dbReference>
<dbReference type="GO" id="GO:0033499">
    <property type="term" value="P:galactose catabolic process via UDP-galactose, Leloir pathway"/>
    <property type="evidence" value="ECO:0007669"/>
    <property type="project" value="TreeGrafter"/>
</dbReference>
<keyword evidence="13 17" id="KW-0119">Carbohydrate metabolism</keyword>
<comment type="caution">
    <text evidence="21">The sequence shown here is derived from an EMBL/GenBank/DDBJ whole genome shotgun (WGS) entry which is preliminary data.</text>
</comment>
<dbReference type="GO" id="GO:0005737">
    <property type="term" value="C:cytoplasm"/>
    <property type="evidence" value="ECO:0007669"/>
    <property type="project" value="TreeGrafter"/>
</dbReference>
<dbReference type="Gene3D" id="3.30.428.10">
    <property type="entry name" value="HIT-like"/>
    <property type="match status" value="2"/>
</dbReference>
<dbReference type="PIRSF" id="PIRSF000808">
    <property type="entry name" value="GalT"/>
    <property type="match status" value="1"/>
</dbReference>
<accession>A0AAW0Z6A6</accession>
<keyword evidence="9 15" id="KW-0479">Metal-binding</keyword>
<dbReference type="InterPro" id="IPR001937">
    <property type="entry name" value="GalP_UDPtransf1"/>
</dbReference>
<sequence>MNHLTVEGQRPEFEPTEHPHRRFNPLIGKHVLVSPHRTKRPWKGQTEEPVLARLPEHDKACYLCPGNERSGGLVNPDYKETYTFDNDFPALLPAPTPTLPETSSDPSNADTLFASEPVRGRCKVICFHPRHDLTLARMDTDDIVRVVGEWKRVYEEEGKMLRGEDGNGEGYVQIFENRGAMMGASAPHPHGQVWSLSYVPDEPRTELDNLASPSLSISHPSHPTRKDGKPCLLCSYAAEEVKRGERVVELEEEGGWVAVVPFWGVWPFEILLLPYKRHIPSLLQLTETEVKGLSRILKKVLVRYDNLFSCPFPYSMGLHQSPLPPLQPESDVAHIHFHFYPPLLRSASVRKFLVGFEMMGEAQRDLTPEQAAGRLRNTSETHYLDEPAMNGEA</sequence>
<evidence type="ECO:0000259" key="19">
    <source>
        <dbReference type="Pfam" id="PF01087"/>
    </source>
</evidence>
<feature type="compositionally biased region" description="Basic and acidic residues" evidence="18">
    <location>
        <begin position="9"/>
        <end position="18"/>
    </location>
</feature>
<dbReference type="EC" id="2.7.7.12" evidence="5 17"/>
<dbReference type="GO" id="GO:0008108">
    <property type="term" value="F:UDP-glucose:hexose-1-phosphate uridylyltransferase activity"/>
    <property type="evidence" value="ECO:0007669"/>
    <property type="project" value="UniProtKB-EC"/>
</dbReference>
<keyword evidence="7 17" id="KW-0808">Transferase</keyword>
<dbReference type="Pfam" id="PF01087">
    <property type="entry name" value="GalP_UDP_transf"/>
    <property type="match status" value="1"/>
</dbReference>
<evidence type="ECO:0000256" key="11">
    <source>
        <dbReference type="ARBA" id="ARBA00023004"/>
    </source>
</evidence>
<evidence type="ECO:0000256" key="16">
    <source>
        <dbReference type="PIRSR" id="PIRSR000808-4"/>
    </source>
</evidence>
<evidence type="ECO:0000256" key="13">
    <source>
        <dbReference type="ARBA" id="ARBA00023277"/>
    </source>
</evidence>
<feature type="binding site" evidence="16">
    <location>
        <position position="338"/>
    </location>
    <ligand>
        <name>Fe cation</name>
        <dbReference type="ChEBI" id="CHEBI:24875"/>
    </ligand>
</feature>
<keyword evidence="12 17" id="KW-0299">Galactose metabolism</keyword>
<dbReference type="EMBL" id="JBCAWK010000001">
    <property type="protein sequence ID" value="KAK8869690.1"/>
    <property type="molecule type" value="Genomic_DNA"/>
</dbReference>
<evidence type="ECO:0000256" key="6">
    <source>
        <dbReference type="ARBA" id="ARBA00016340"/>
    </source>
</evidence>
<keyword evidence="10 15" id="KW-0862">Zinc</keyword>
<dbReference type="KEGG" id="kne:92177518"/>
<organism evidence="21 22">
    <name type="scientific">Kwoniella newhampshirensis</name>
    <dbReference type="NCBI Taxonomy" id="1651941"/>
    <lineage>
        <taxon>Eukaryota</taxon>
        <taxon>Fungi</taxon>
        <taxon>Dikarya</taxon>
        <taxon>Basidiomycota</taxon>
        <taxon>Agaricomycotina</taxon>
        <taxon>Tremellomycetes</taxon>
        <taxon>Tremellales</taxon>
        <taxon>Cryptococcaceae</taxon>
        <taxon>Kwoniella</taxon>
    </lineage>
</organism>
<dbReference type="PANTHER" id="PTHR11943">
    <property type="entry name" value="GALACTOSE-1-PHOSPHATE URIDYLYLTRANSFERASE"/>
    <property type="match status" value="1"/>
</dbReference>
<dbReference type="CDD" id="cd00608">
    <property type="entry name" value="GalT"/>
    <property type="match status" value="1"/>
</dbReference>
<keyword evidence="8 17" id="KW-0548">Nucleotidyltransferase</keyword>
<feature type="binding site" evidence="15">
    <location>
        <position position="188"/>
    </location>
    <ligand>
        <name>Zn(2+)</name>
        <dbReference type="ChEBI" id="CHEBI:29105"/>
    </ligand>
</feature>
<dbReference type="AlphaFoldDB" id="A0AAW0Z6A6"/>
<comment type="pathway">
    <text evidence="2 17">Carbohydrate metabolism; galactose metabolism.</text>
</comment>
<evidence type="ECO:0000259" key="20">
    <source>
        <dbReference type="Pfam" id="PF02744"/>
    </source>
</evidence>
<comment type="catalytic activity">
    <reaction evidence="1 17">
        <text>alpha-D-galactose 1-phosphate + UDP-alpha-D-glucose = alpha-D-glucose 1-phosphate + UDP-alpha-D-galactose</text>
        <dbReference type="Rhea" id="RHEA:13989"/>
        <dbReference type="ChEBI" id="CHEBI:58336"/>
        <dbReference type="ChEBI" id="CHEBI:58601"/>
        <dbReference type="ChEBI" id="CHEBI:58885"/>
        <dbReference type="ChEBI" id="CHEBI:66914"/>
        <dbReference type="EC" id="2.7.7.12"/>
    </reaction>
</comment>
<dbReference type="GO" id="GO:0008270">
    <property type="term" value="F:zinc ion binding"/>
    <property type="evidence" value="ECO:0007669"/>
    <property type="project" value="InterPro"/>
</dbReference>
<comment type="cofactor">
    <cofactor evidence="15">
        <name>Zn(2+)</name>
        <dbReference type="ChEBI" id="CHEBI:29105"/>
    </cofactor>
    <text evidence="15">Binds 1 zinc ion per subunit.</text>
</comment>
<evidence type="ECO:0000256" key="2">
    <source>
        <dbReference type="ARBA" id="ARBA00004947"/>
    </source>
</evidence>
<dbReference type="Pfam" id="PF02744">
    <property type="entry name" value="GalP_UDP_tr_C"/>
    <property type="match status" value="1"/>
</dbReference>
<feature type="binding site" evidence="15">
    <location>
        <position position="61"/>
    </location>
    <ligand>
        <name>Zn(2+)</name>
        <dbReference type="ChEBI" id="CHEBI:29105"/>
    </ligand>
</feature>
<evidence type="ECO:0000256" key="7">
    <source>
        <dbReference type="ARBA" id="ARBA00022679"/>
    </source>
</evidence>
<feature type="binding site" evidence="16">
    <location>
        <position position="206"/>
    </location>
    <ligand>
        <name>Fe cation</name>
        <dbReference type="ChEBI" id="CHEBI:24875"/>
    </ligand>
</feature>
<dbReference type="FunFam" id="3.30.428.10:FF:000001">
    <property type="entry name" value="Galactose-1-phosphate uridylyltransferase"/>
    <property type="match status" value="1"/>
</dbReference>
<feature type="binding site" evidence="15">
    <location>
        <position position="64"/>
    </location>
    <ligand>
        <name>Zn(2+)</name>
        <dbReference type="ChEBI" id="CHEBI:29105"/>
    </ligand>
</feature>
<dbReference type="InterPro" id="IPR036265">
    <property type="entry name" value="HIT-like_sf"/>
</dbReference>
<dbReference type="InterPro" id="IPR019779">
    <property type="entry name" value="GalP_UDPtransf1_His-AS"/>
</dbReference>
<feature type="binding site" evidence="16">
    <location>
        <position position="336"/>
    </location>
    <ligand>
        <name>Fe cation</name>
        <dbReference type="ChEBI" id="CHEBI:24875"/>
    </ligand>
</feature>
<evidence type="ECO:0000256" key="1">
    <source>
        <dbReference type="ARBA" id="ARBA00001107"/>
    </source>
</evidence>
<evidence type="ECO:0000313" key="21">
    <source>
        <dbReference type="EMBL" id="KAK8869690.1"/>
    </source>
</evidence>
<evidence type="ECO:0000256" key="4">
    <source>
        <dbReference type="ARBA" id="ARBA00011738"/>
    </source>
</evidence>
<dbReference type="InterPro" id="IPR005850">
    <property type="entry name" value="GalP_Utransf_C"/>
</dbReference>
<feature type="binding site" evidence="16">
    <location>
        <position position="319"/>
    </location>
    <ligand>
        <name>Fe cation</name>
        <dbReference type="ChEBI" id="CHEBI:24875"/>
    </ligand>
</feature>
<dbReference type="PROSITE" id="PS00117">
    <property type="entry name" value="GAL_P_UDP_TRANSF_I"/>
    <property type="match status" value="1"/>
</dbReference>
<dbReference type="NCBIfam" id="TIGR00209">
    <property type="entry name" value="galT_1"/>
    <property type="match status" value="1"/>
</dbReference>
<evidence type="ECO:0000313" key="22">
    <source>
        <dbReference type="Proteomes" id="UP001388673"/>
    </source>
</evidence>
<evidence type="ECO:0000256" key="15">
    <source>
        <dbReference type="PIRSR" id="PIRSR000808-3"/>
    </source>
</evidence>
<dbReference type="SUPFAM" id="SSF54197">
    <property type="entry name" value="HIT-like"/>
    <property type="match status" value="2"/>
</dbReference>
<evidence type="ECO:0000256" key="5">
    <source>
        <dbReference type="ARBA" id="ARBA00012384"/>
    </source>
</evidence>
<dbReference type="GeneID" id="92177518"/>
<evidence type="ECO:0000256" key="12">
    <source>
        <dbReference type="ARBA" id="ARBA00023144"/>
    </source>
</evidence>
<comment type="cofactor">
    <cofactor evidence="16">
        <name>Fe cation</name>
        <dbReference type="ChEBI" id="CHEBI:24875"/>
    </cofactor>
    <text evidence="16">Binds 1 Fe cation per subunit.</text>
</comment>
<dbReference type="FunFam" id="3.30.428.10:FF:000002">
    <property type="entry name" value="Galactose-1-phosphate uridylyltransferase"/>
    <property type="match status" value="1"/>
</dbReference>
<gene>
    <name evidence="21" type="ORF">IAR55_000258</name>
</gene>
<feature type="active site" description="Tele-UMP-histidine intermediate" evidence="14">
    <location>
        <position position="190"/>
    </location>
</feature>
<comment type="similarity">
    <text evidence="3 17">Belongs to the galactose-1-phosphate uridylyltransferase type 1 family.</text>
</comment>
<proteinExistence type="inferred from homology"/>
<reference evidence="21 22" key="1">
    <citation type="journal article" date="2024" name="bioRxiv">
        <title>Comparative genomics of Cryptococcus and Kwoniella reveals pathogenesis evolution and contrasting karyotype dynamics via intercentromeric recombination or chromosome fusion.</title>
        <authorList>
            <person name="Coelho M.A."/>
            <person name="David-Palma M."/>
            <person name="Shea T."/>
            <person name="Bowers K."/>
            <person name="McGinley-Smith S."/>
            <person name="Mohammad A.W."/>
            <person name="Gnirke A."/>
            <person name="Yurkov A.M."/>
            <person name="Nowrousian M."/>
            <person name="Sun S."/>
            <person name="Cuomo C.A."/>
            <person name="Heitman J."/>
        </authorList>
    </citation>
    <scope>NUCLEOTIDE SEQUENCE [LARGE SCALE GENOMIC DNA]</scope>
    <source>
        <strain evidence="21 22">CBS 13917</strain>
    </source>
</reference>
<evidence type="ECO:0000256" key="17">
    <source>
        <dbReference type="RuleBase" id="RU000506"/>
    </source>
</evidence>
<comment type="subunit">
    <text evidence="4">Homodimer.</text>
</comment>
<evidence type="ECO:0000256" key="10">
    <source>
        <dbReference type="ARBA" id="ARBA00022833"/>
    </source>
</evidence>